<dbReference type="EMBL" id="VIWT01000001">
    <property type="protein sequence ID" value="TWF97523.1"/>
    <property type="molecule type" value="Genomic_DNA"/>
</dbReference>
<comment type="caution">
    <text evidence="1">The sequence shown here is derived from an EMBL/GenBank/DDBJ whole genome shotgun (WGS) entry which is preliminary data.</text>
</comment>
<proteinExistence type="predicted"/>
<dbReference type="Proteomes" id="UP000317940">
    <property type="component" value="Unassembled WGS sequence"/>
</dbReference>
<dbReference type="InterPro" id="IPR048142">
    <property type="entry name" value="QRL_CxxC_CxxC"/>
</dbReference>
<protein>
    <submittedName>
        <fullName evidence="1">Uncharacterized protein</fullName>
    </submittedName>
</protein>
<evidence type="ECO:0000313" key="2">
    <source>
        <dbReference type="Proteomes" id="UP000317940"/>
    </source>
</evidence>
<keyword evidence="2" id="KW-1185">Reference proteome</keyword>
<gene>
    <name evidence="1" type="ORF">FHX73_111304</name>
</gene>
<sequence length="127" mass="14663">MSRPRFWDPQGVRHGGMPTYPWRMAPEHLLTRRQLRARGLQPGGQDVVAQIRWRSRKAGTGVREAYLYRLDRAVPVRPMTPGRWRAHQAMMRARRTCPSCRTECPYVIPTRYGECLTCIDSAGRQAA</sequence>
<dbReference type="NCBIfam" id="NF041638">
    <property type="entry name" value="QRL_CxxC_CxxC"/>
    <property type="match status" value="1"/>
</dbReference>
<organism evidence="1 2">
    <name type="scientific">Kitasatospora viridis</name>
    <dbReference type="NCBI Taxonomy" id="281105"/>
    <lineage>
        <taxon>Bacteria</taxon>
        <taxon>Bacillati</taxon>
        <taxon>Actinomycetota</taxon>
        <taxon>Actinomycetes</taxon>
        <taxon>Kitasatosporales</taxon>
        <taxon>Streptomycetaceae</taxon>
        <taxon>Kitasatospora</taxon>
    </lineage>
</organism>
<accession>A0A561UDS1</accession>
<reference evidence="1 2" key="1">
    <citation type="submission" date="2019-06" db="EMBL/GenBank/DDBJ databases">
        <title>Sequencing the genomes of 1000 actinobacteria strains.</title>
        <authorList>
            <person name="Klenk H.-P."/>
        </authorList>
    </citation>
    <scope>NUCLEOTIDE SEQUENCE [LARGE SCALE GENOMIC DNA]</scope>
    <source>
        <strain evidence="1 2">DSM 44826</strain>
    </source>
</reference>
<evidence type="ECO:0000313" key="1">
    <source>
        <dbReference type="EMBL" id="TWF97523.1"/>
    </source>
</evidence>
<dbReference type="AlphaFoldDB" id="A0A561UDS1"/>
<name>A0A561UDS1_9ACTN</name>